<protein>
    <submittedName>
        <fullName evidence="1">Uncharacterized protein</fullName>
    </submittedName>
</protein>
<gene>
    <name evidence="1" type="ORF">L332_01145</name>
</gene>
<comment type="caution">
    <text evidence="1">The sequence shown here is derived from an EMBL/GenBank/DDBJ whole genome shotgun (WGS) entry which is preliminary data.</text>
</comment>
<evidence type="ECO:0000313" key="1">
    <source>
        <dbReference type="EMBL" id="ERG63064.1"/>
    </source>
</evidence>
<sequence>MQVETWTPYWYELSIDYHEIYADDVEAILTGSAILAEGELAAAVRKLVFGEVPGAMVDGRLVSGQVRDVRPAGPLAPAEDVLLRFVRGHAFFRAMADAVQWPAPVEARLERLAHHAAELSQVRRTISELVRIADASASGDFTQVRCLAAWFSTALVAGESGVQPLRAVLADTRAVAACALGHGQVWVSSEWSPEVQRLVQFATPGP</sequence>
<reference evidence="1 2" key="1">
    <citation type="journal article" date="2013" name="Genome Announc.">
        <title>First draft genome sequence from a member of the genus agrococcus, isolated from modern microbialites.</title>
        <authorList>
            <person name="White R.A.III."/>
            <person name="Grassa C.J."/>
            <person name="Suttle C.A."/>
        </authorList>
    </citation>
    <scope>NUCLEOTIDE SEQUENCE [LARGE SCALE GENOMIC DNA]</scope>
    <source>
        <strain evidence="1 2">RW1</strain>
    </source>
</reference>
<evidence type="ECO:0000313" key="2">
    <source>
        <dbReference type="Proteomes" id="UP000016462"/>
    </source>
</evidence>
<dbReference type="EMBL" id="ASHR01000041">
    <property type="protein sequence ID" value="ERG63064.1"/>
    <property type="molecule type" value="Genomic_DNA"/>
</dbReference>
<dbReference type="AlphaFoldDB" id="U1LL78"/>
<proteinExistence type="predicted"/>
<name>U1LL78_9MICO</name>
<dbReference type="Proteomes" id="UP000016462">
    <property type="component" value="Unassembled WGS sequence"/>
</dbReference>
<accession>U1LL78</accession>
<organism evidence="1 2">
    <name type="scientific">Agrococcus pavilionensis RW1</name>
    <dbReference type="NCBI Taxonomy" id="1330458"/>
    <lineage>
        <taxon>Bacteria</taxon>
        <taxon>Bacillati</taxon>
        <taxon>Actinomycetota</taxon>
        <taxon>Actinomycetes</taxon>
        <taxon>Micrococcales</taxon>
        <taxon>Microbacteriaceae</taxon>
        <taxon>Agrococcus</taxon>
    </lineage>
</organism>
<keyword evidence="2" id="KW-1185">Reference proteome</keyword>